<organism evidence="2 3">
    <name type="scientific">Polyplax serrata</name>
    <name type="common">Common mouse louse</name>
    <dbReference type="NCBI Taxonomy" id="468196"/>
    <lineage>
        <taxon>Eukaryota</taxon>
        <taxon>Metazoa</taxon>
        <taxon>Ecdysozoa</taxon>
        <taxon>Arthropoda</taxon>
        <taxon>Hexapoda</taxon>
        <taxon>Insecta</taxon>
        <taxon>Pterygota</taxon>
        <taxon>Neoptera</taxon>
        <taxon>Paraneoptera</taxon>
        <taxon>Psocodea</taxon>
        <taxon>Troctomorpha</taxon>
        <taxon>Phthiraptera</taxon>
        <taxon>Anoplura</taxon>
        <taxon>Polyplacidae</taxon>
        <taxon>Polyplax</taxon>
    </lineage>
</organism>
<dbReference type="Proteomes" id="UP001359485">
    <property type="component" value="Unassembled WGS sequence"/>
</dbReference>
<evidence type="ECO:0000256" key="1">
    <source>
        <dbReference type="SAM" id="MobiDB-lite"/>
    </source>
</evidence>
<comment type="caution">
    <text evidence="2">The sequence shown here is derived from an EMBL/GenBank/DDBJ whole genome shotgun (WGS) entry which is preliminary data.</text>
</comment>
<reference evidence="2 3" key="1">
    <citation type="submission" date="2023-09" db="EMBL/GenBank/DDBJ databases">
        <title>Genomes of two closely related lineages of the louse Polyplax serrata with different host specificities.</title>
        <authorList>
            <person name="Martinu J."/>
            <person name="Tarabai H."/>
            <person name="Stefka J."/>
            <person name="Hypsa V."/>
        </authorList>
    </citation>
    <scope>NUCLEOTIDE SEQUENCE [LARGE SCALE GENOMIC DNA]</scope>
    <source>
        <strain evidence="2">98ZLc_SE</strain>
    </source>
</reference>
<gene>
    <name evidence="2" type="ORF">RUM44_010149</name>
</gene>
<evidence type="ECO:0000313" key="2">
    <source>
        <dbReference type="EMBL" id="KAK6627670.1"/>
    </source>
</evidence>
<keyword evidence="3" id="KW-1185">Reference proteome</keyword>
<feature type="region of interest" description="Disordered" evidence="1">
    <location>
        <begin position="54"/>
        <end position="84"/>
    </location>
</feature>
<accession>A0ABR1AUQ0</accession>
<dbReference type="EMBL" id="JAWJWF010000045">
    <property type="protein sequence ID" value="KAK6627670.1"/>
    <property type="molecule type" value="Genomic_DNA"/>
</dbReference>
<sequence length="114" mass="12824">MKLQLPYIGEPSYLCLFFQTGIEGSQPHQPHSSLRLPSQRLAVLIYNIRERVTSRTSAPTAAEPTVAPTEPLKPCTDPSKTEPNQCSDLWSNGLQLEHRNDWNSPEVCDGPYKF</sequence>
<name>A0ABR1AUQ0_POLSC</name>
<proteinExistence type="predicted"/>
<feature type="compositionally biased region" description="Low complexity" evidence="1">
    <location>
        <begin position="56"/>
        <end position="70"/>
    </location>
</feature>
<protein>
    <submittedName>
        <fullName evidence="2">Uncharacterized protein</fullName>
    </submittedName>
</protein>
<evidence type="ECO:0000313" key="3">
    <source>
        <dbReference type="Proteomes" id="UP001359485"/>
    </source>
</evidence>